<evidence type="ECO:0000256" key="1">
    <source>
        <dbReference type="ARBA" id="ARBA00009865"/>
    </source>
</evidence>
<evidence type="ECO:0000256" key="5">
    <source>
        <dbReference type="PIRSR" id="PIRSR606710-1"/>
    </source>
</evidence>
<dbReference type="Gene3D" id="2.115.10.20">
    <property type="entry name" value="Glycosyl hydrolase domain, family 43"/>
    <property type="match status" value="1"/>
</dbReference>
<evidence type="ECO:0000256" key="4">
    <source>
        <dbReference type="ARBA" id="ARBA00023295"/>
    </source>
</evidence>
<dbReference type="CDD" id="cd08999">
    <property type="entry name" value="GH43_ABN-like"/>
    <property type="match status" value="1"/>
</dbReference>
<accession>A0A5M9MN73</accession>
<keyword evidence="2 8" id="KW-0732">Signal</keyword>
<dbReference type="OrthoDB" id="3879658at2759"/>
<feature type="active site" description="Proton acceptor" evidence="5">
    <location>
        <position position="29"/>
    </location>
</feature>
<comment type="similarity">
    <text evidence="1 7">Belongs to the glycosyl hydrolase 43 family.</text>
</comment>
<gene>
    <name evidence="9" type="ORF">ATNIH1004_004313</name>
</gene>
<dbReference type="EMBL" id="QUQM01000003">
    <property type="protein sequence ID" value="KAA8648428.1"/>
    <property type="molecule type" value="Genomic_DNA"/>
</dbReference>
<dbReference type="GeneID" id="54327015"/>
<dbReference type="InterPro" id="IPR023296">
    <property type="entry name" value="Glyco_hydro_beta-prop_sf"/>
</dbReference>
<dbReference type="VEuPathDB" id="FungiDB:EYZ11_000341"/>
<keyword evidence="3 7" id="KW-0378">Hydrolase</keyword>
<dbReference type="InterPro" id="IPR051795">
    <property type="entry name" value="Glycosyl_Hydrlase_43"/>
</dbReference>
<feature type="chain" id="PRO_5024338033" description="Glycoside hydrolase family 43 protein" evidence="8">
    <location>
        <begin position="18"/>
        <end position="313"/>
    </location>
</feature>
<evidence type="ECO:0000256" key="2">
    <source>
        <dbReference type="ARBA" id="ARBA00022729"/>
    </source>
</evidence>
<evidence type="ECO:0000256" key="6">
    <source>
        <dbReference type="PIRSR" id="PIRSR606710-2"/>
    </source>
</evidence>
<sequence>MSKMSVLLTLLLPTVLAAPWKVLDDNFPDPSVIQTKDGFYAFGTTGNGVHAQIAHSKDFTSWEKLSHDALPGPFPSWVKSESPSIWAPDVIQRNDGTFVMYFSAIAKDERKHCIGAATSSSVRGPYKPAPNALACPIDQGGAIDAAGFKDSDGSFYVVYKIDGNSLNTHGGKKHPTPIMLQKLHSDALTPSGKPVQLLDRDDRDGPLVEAPSLVKHGDTYLLSFSSNMYNTKWYDVSYATAKKVTGPYTKSTAPLLESGHQSDVGKLVAPGGADFLPDGKRILFHAFNNGENMKKGRGVWAADISIDGGQIHI</sequence>
<dbReference type="RefSeq" id="XP_033427789.1">
    <property type="nucleotide sequence ID" value="XM_033568983.1"/>
</dbReference>
<dbReference type="InterPro" id="IPR006710">
    <property type="entry name" value="Glyco_hydro_43"/>
</dbReference>
<protein>
    <recommendedName>
        <fullName evidence="11">Glycoside hydrolase family 43 protein</fullName>
    </recommendedName>
</protein>
<dbReference type="SUPFAM" id="SSF75005">
    <property type="entry name" value="Arabinanase/levansucrase/invertase"/>
    <property type="match status" value="1"/>
</dbReference>
<dbReference type="AlphaFoldDB" id="A0A5M9MN73"/>
<evidence type="ECO:0000256" key="7">
    <source>
        <dbReference type="RuleBase" id="RU361187"/>
    </source>
</evidence>
<dbReference type="GO" id="GO:0004553">
    <property type="term" value="F:hydrolase activity, hydrolyzing O-glycosyl compounds"/>
    <property type="evidence" value="ECO:0007669"/>
    <property type="project" value="InterPro"/>
</dbReference>
<feature type="signal peptide" evidence="8">
    <location>
        <begin position="1"/>
        <end position="17"/>
    </location>
</feature>
<feature type="active site" description="Proton donor" evidence="5">
    <location>
        <position position="209"/>
    </location>
</feature>
<dbReference type="Proteomes" id="UP000324241">
    <property type="component" value="Unassembled WGS sequence"/>
</dbReference>
<evidence type="ECO:0000313" key="9">
    <source>
        <dbReference type="EMBL" id="KAA8648428.1"/>
    </source>
</evidence>
<organism evidence="9 10">
    <name type="scientific">Aspergillus tanneri</name>
    <dbReference type="NCBI Taxonomy" id="1220188"/>
    <lineage>
        <taxon>Eukaryota</taxon>
        <taxon>Fungi</taxon>
        <taxon>Dikarya</taxon>
        <taxon>Ascomycota</taxon>
        <taxon>Pezizomycotina</taxon>
        <taxon>Eurotiomycetes</taxon>
        <taxon>Eurotiomycetidae</taxon>
        <taxon>Eurotiales</taxon>
        <taxon>Aspergillaceae</taxon>
        <taxon>Aspergillus</taxon>
        <taxon>Aspergillus subgen. Circumdati</taxon>
    </lineage>
</organism>
<reference evidence="9 10" key="1">
    <citation type="submission" date="2019-08" db="EMBL/GenBank/DDBJ databases">
        <title>The genome sequence of a newly discovered highly antifungal drug resistant Aspergillus species, Aspergillus tanneri NIH 1004.</title>
        <authorList>
            <person name="Mounaud S."/>
            <person name="Singh I."/>
            <person name="Joardar V."/>
            <person name="Pakala S."/>
            <person name="Pakala S."/>
            <person name="Venepally P."/>
            <person name="Chung J.K."/>
            <person name="Losada L."/>
            <person name="Nierman W.C."/>
        </authorList>
    </citation>
    <scope>NUCLEOTIDE SEQUENCE [LARGE SCALE GENOMIC DNA]</scope>
    <source>
        <strain evidence="9 10">NIH1004</strain>
    </source>
</reference>
<evidence type="ECO:0000256" key="3">
    <source>
        <dbReference type="ARBA" id="ARBA00022801"/>
    </source>
</evidence>
<dbReference type="PANTHER" id="PTHR42812">
    <property type="entry name" value="BETA-XYLOSIDASE"/>
    <property type="match status" value="1"/>
</dbReference>
<evidence type="ECO:0000313" key="10">
    <source>
        <dbReference type="Proteomes" id="UP000324241"/>
    </source>
</evidence>
<name>A0A5M9MN73_9EURO</name>
<feature type="site" description="Important for catalytic activity, responsible for pKa modulation of the active site Glu and correct orientation of both the proton donor and substrate" evidence="6">
    <location>
        <position position="144"/>
    </location>
</feature>
<evidence type="ECO:0000256" key="8">
    <source>
        <dbReference type="SAM" id="SignalP"/>
    </source>
</evidence>
<proteinExistence type="inferred from homology"/>
<dbReference type="PANTHER" id="PTHR42812:SF5">
    <property type="entry name" value="ENDO-ARABINASE"/>
    <property type="match status" value="1"/>
</dbReference>
<dbReference type="GO" id="GO:0005975">
    <property type="term" value="P:carbohydrate metabolic process"/>
    <property type="evidence" value="ECO:0007669"/>
    <property type="project" value="InterPro"/>
</dbReference>
<evidence type="ECO:0008006" key="11">
    <source>
        <dbReference type="Google" id="ProtNLM"/>
    </source>
</evidence>
<comment type="caution">
    <text evidence="9">The sequence shown here is derived from an EMBL/GenBank/DDBJ whole genome shotgun (WGS) entry which is preliminary data.</text>
</comment>
<keyword evidence="4 7" id="KW-0326">Glycosidase</keyword>
<dbReference type="Pfam" id="PF04616">
    <property type="entry name" value="Glyco_hydro_43"/>
    <property type="match status" value="1"/>
</dbReference>